<gene>
    <name evidence="1" type="ORF">OCBIM_22007162mg</name>
</gene>
<name>A0A0L8HSF1_OCTBM</name>
<dbReference type="AlphaFoldDB" id="A0A0L8HSF1"/>
<proteinExistence type="predicted"/>
<organism evidence="1">
    <name type="scientific">Octopus bimaculoides</name>
    <name type="common">California two-spotted octopus</name>
    <dbReference type="NCBI Taxonomy" id="37653"/>
    <lineage>
        <taxon>Eukaryota</taxon>
        <taxon>Metazoa</taxon>
        <taxon>Spiralia</taxon>
        <taxon>Lophotrochozoa</taxon>
        <taxon>Mollusca</taxon>
        <taxon>Cephalopoda</taxon>
        <taxon>Coleoidea</taxon>
        <taxon>Octopodiformes</taxon>
        <taxon>Octopoda</taxon>
        <taxon>Incirrata</taxon>
        <taxon>Octopodidae</taxon>
        <taxon>Octopus</taxon>
    </lineage>
</organism>
<feature type="non-terminal residue" evidence="1">
    <location>
        <position position="100"/>
    </location>
</feature>
<reference evidence="1" key="1">
    <citation type="submission" date="2015-07" db="EMBL/GenBank/DDBJ databases">
        <title>MeaNS - Measles Nucleotide Surveillance Program.</title>
        <authorList>
            <person name="Tran T."/>
            <person name="Druce J."/>
        </authorList>
    </citation>
    <scope>NUCLEOTIDE SEQUENCE</scope>
    <source>
        <strain evidence="1">UCB-OBI-ISO-001</strain>
        <tissue evidence="1">Gonad</tissue>
    </source>
</reference>
<accession>A0A0L8HSF1</accession>
<protein>
    <submittedName>
        <fullName evidence="1">Uncharacterized protein</fullName>
    </submittedName>
</protein>
<sequence length="100" mass="12086">MDITLCGKIKNEKILQNAGLSPMMEILIDRNLCWLRHVHRMDTSRLPRQIFYSQLYMEKRKHGRLRLRFKASDEKYLEILFSRRSKEFNISNKQLNLSCK</sequence>
<evidence type="ECO:0000313" key="1">
    <source>
        <dbReference type="EMBL" id="KOF92124.1"/>
    </source>
</evidence>
<dbReference type="EMBL" id="KQ417386">
    <property type="protein sequence ID" value="KOF92124.1"/>
    <property type="molecule type" value="Genomic_DNA"/>
</dbReference>